<evidence type="ECO:0000256" key="14">
    <source>
        <dbReference type="ARBA" id="ARBA00048679"/>
    </source>
</evidence>
<evidence type="ECO:0000256" key="12">
    <source>
        <dbReference type="ARBA" id="ARBA00023180"/>
    </source>
</evidence>
<gene>
    <name evidence="18" type="ORF">OLEA9_A102602</name>
</gene>
<dbReference type="PROSITE" id="PS00108">
    <property type="entry name" value="PROTEIN_KINASE_ST"/>
    <property type="match status" value="1"/>
</dbReference>
<evidence type="ECO:0000256" key="16">
    <source>
        <dbReference type="SAM" id="Phobius"/>
    </source>
</evidence>
<keyword evidence="11 16" id="KW-0472">Membrane</keyword>
<feature type="transmembrane region" description="Helical" evidence="16">
    <location>
        <begin position="271"/>
        <end position="293"/>
    </location>
</feature>
<evidence type="ECO:0000259" key="17">
    <source>
        <dbReference type="PROSITE" id="PS50011"/>
    </source>
</evidence>
<dbReference type="InterPro" id="IPR025287">
    <property type="entry name" value="WAK_GUB"/>
</dbReference>
<evidence type="ECO:0000256" key="10">
    <source>
        <dbReference type="ARBA" id="ARBA00022989"/>
    </source>
</evidence>
<dbReference type="FunFam" id="3.30.200.20:FF:000178">
    <property type="entry name" value="serine/threonine-protein kinase PBS1-like"/>
    <property type="match status" value="1"/>
</dbReference>
<dbReference type="SUPFAM" id="SSF56112">
    <property type="entry name" value="Protein kinase-like (PK-like)"/>
    <property type="match status" value="1"/>
</dbReference>
<dbReference type="FunFam" id="1.10.510.10:FF:000590">
    <property type="entry name" value="PR5-like receptor kinase"/>
    <property type="match status" value="1"/>
</dbReference>
<dbReference type="Gene3D" id="1.10.510.10">
    <property type="entry name" value="Transferase(Phosphotransferase) domain 1"/>
    <property type="match status" value="1"/>
</dbReference>
<evidence type="ECO:0000256" key="5">
    <source>
        <dbReference type="ARBA" id="ARBA00022692"/>
    </source>
</evidence>
<dbReference type="InterPro" id="IPR000719">
    <property type="entry name" value="Prot_kinase_dom"/>
</dbReference>
<feature type="domain" description="Protein kinase" evidence="17">
    <location>
        <begin position="341"/>
        <end position="620"/>
    </location>
</feature>
<dbReference type="AlphaFoldDB" id="A0A8S0PTD7"/>
<dbReference type="InterPro" id="IPR045874">
    <property type="entry name" value="LRK10/LRL21-25-like"/>
</dbReference>
<evidence type="ECO:0000313" key="19">
    <source>
        <dbReference type="Proteomes" id="UP000594638"/>
    </source>
</evidence>
<keyword evidence="8 18" id="KW-0418">Kinase</keyword>
<dbReference type="OrthoDB" id="4062651at2759"/>
<keyword evidence="3" id="KW-0723">Serine/threonine-protein kinase</keyword>
<dbReference type="Gene3D" id="3.30.200.20">
    <property type="entry name" value="Phosphorylase Kinase, domain 1"/>
    <property type="match status" value="1"/>
</dbReference>
<dbReference type="Gramene" id="OE9A102602T2">
    <property type="protein sequence ID" value="OE9A102602C2"/>
    <property type="gene ID" value="OE9A102602"/>
</dbReference>
<comment type="caution">
    <text evidence="18">The sequence shown here is derived from an EMBL/GenBank/DDBJ whole genome shotgun (WGS) entry which is preliminary data.</text>
</comment>
<keyword evidence="10 16" id="KW-1133">Transmembrane helix</keyword>
<keyword evidence="7 15" id="KW-0547">Nucleotide-binding</keyword>
<evidence type="ECO:0000256" key="13">
    <source>
        <dbReference type="ARBA" id="ARBA00047899"/>
    </source>
</evidence>
<proteinExistence type="predicted"/>
<keyword evidence="9 15" id="KW-0067">ATP-binding</keyword>
<dbReference type="GO" id="GO:0016020">
    <property type="term" value="C:membrane"/>
    <property type="evidence" value="ECO:0007669"/>
    <property type="project" value="UniProtKB-SubCell"/>
</dbReference>
<evidence type="ECO:0000256" key="2">
    <source>
        <dbReference type="ARBA" id="ARBA00012513"/>
    </source>
</evidence>
<keyword evidence="4" id="KW-0808">Transferase</keyword>
<dbReference type="InterPro" id="IPR011009">
    <property type="entry name" value="Kinase-like_dom_sf"/>
</dbReference>
<keyword evidence="5 16" id="KW-0812">Transmembrane</keyword>
<feature type="transmembrane region" description="Helical" evidence="16">
    <location>
        <begin position="12"/>
        <end position="33"/>
    </location>
</feature>
<dbReference type="GO" id="GO:0005524">
    <property type="term" value="F:ATP binding"/>
    <property type="evidence" value="ECO:0007669"/>
    <property type="project" value="UniProtKB-UniRule"/>
</dbReference>
<evidence type="ECO:0000256" key="15">
    <source>
        <dbReference type="PROSITE-ProRule" id="PRU10141"/>
    </source>
</evidence>
<evidence type="ECO:0000256" key="8">
    <source>
        <dbReference type="ARBA" id="ARBA00022777"/>
    </source>
</evidence>
<keyword evidence="18" id="KW-0675">Receptor</keyword>
<evidence type="ECO:0000256" key="4">
    <source>
        <dbReference type="ARBA" id="ARBA00022679"/>
    </source>
</evidence>
<dbReference type="PROSITE" id="PS00107">
    <property type="entry name" value="PROTEIN_KINASE_ATP"/>
    <property type="match status" value="1"/>
</dbReference>
<protein>
    <recommendedName>
        <fullName evidence="2">non-specific serine/threonine protein kinase</fullName>
        <ecNumber evidence="2">2.7.11.1</ecNumber>
    </recommendedName>
</protein>
<dbReference type="GO" id="GO:0004674">
    <property type="term" value="F:protein serine/threonine kinase activity"/>
    <property type="evidence" value="ECO:0007669"/>
    <property type="project" value="UniProtKB-KW"/>
</dbReference>
<reference evidence="18 19" key="1">
    <citation type="submission" date="2019-12" db="EMBL/GenBank/DDBJ databases">
        <authorList>
            <person name="Alioto T."/>
            <person name="Alioto T."/>
            <person name="Gomez Garrido J."/>
        </authorList>
    </citation>
    <scope>NUCLEOTIDE SEQUENCE [LARGE SCALE GENOMIC DNA]</scope>
</reference>
<dbReference type="PANTHER" id="PTHR27009">
    <property type="entry name" value="RUST RESISTANCE KINASE LR10-RELATED"/>
    <property type="match status" value="1"/>
</dbReference>
<evidence type="ECO:0000256" key="11">
    <source>
        <dbReference type="ARBA" id="ARBA00023136"/>
    </source>
</evidence>
<evidence type="ECO:0000256" key="3">
    <source>
        <dbReference type="ARBA" id="ARBA00022527"/>
    </source>
</evidence>
<dbReference type="Pfam" id="PF13947">
    <property type="entry name" value="GUB_WAK_bind"/>
    <property type="match status" value="1"/>
</dbReference>
<comment type="subcellular location">
    <subcellularLocation>
        <location evidence="1">Membrane</location>
        <topology evidence="1">Single-pass type I membrane protein</topology>
    </subcellularLocation>
</comment>
<accession>A0A8S0PTD7</accession>
<dbReference type="EMBL" id="CACTIH010000154">
    <property type="protein sequence ID" value="CAA2955552.1"/>
    <property type="molecule type" value="Genomic_DNA"/>
</dbReference>
<evidence type="ECO:0000256" key="1">
    <source>
        <dbReference type="ARBA" id="ARBA00004479"/>
    </source>
</evidence>
<keyword evidence="6" id="KW-0732">Signal</keyword>
<name>A0A8S0PTD7_OLEEU</name>
<sequence>MKKICQMFNQLPLYVPFNIRIIAIILSVVPSIFSADDARHIQCGHQFQCGGMKNISYPFWGDPQPYYCGLPEFKLECQGQFPTLKILSQTFRVLIIDHDNQVLRLTRLDLYNNTCPSAFMNTTISYLFSYTPNFGNLTMFFGCSSISAALASNKFRCHENGTLVENGYFTIGSMPTDGDLGNCTTSVTVPVLQTAVNALRNNLTSIDRVLNDGFEVHWITDDTACTECAESGGRCGYNSSYFKPICFCPDKAYLMRCQLPPGNHANPRVRIFIAASAFGACILLVISILCVCFRRNYIANICGPFWRKIAKKSENLENILEKCGPMAPKRYHYSDIKKMTASFKDKLGQGGYGVVYKGKLQDGCLVAVKVLNESTANGEEFVNEVSSISRTSHVNIVTLLGFCFEGSKRALIYEFMPNGSLDNYIYGREKKISPIGREKIYHIAIGIAQGLQYLHHGCNTRILHLDIKPQNILLDQDFSPKISDFGLAKLCLGNESKMSRLGTRGTVGYIAPEVFSRNFGVVSCKSDVYSYGMMILEMASGRKNIDTEFGHSSESYFPHWIYNCLLTDQDTKLQCTVDKAAEEIARKMILVGLWCIQTDPANRPSIDRILDMLQGSHEILQIPPKPFPSSPNKKTRQCYHSQYAQVFHRLTALLLRVYYFYFHFRPRSDRSVDLLSIVKIGTKNCTIRSKR</sequence>
<dbReference type="EC" id="2.7.11.1" evidence="2"/>
<evidence type="ECO:0000313" key="18">
    <source>
        <dbReference type="EMBL" id="CAA2955552.1"/>
    </source>
</evidence>
<dbReference type="Proteomes" id="UP000594638">
    <property type="component" value="Unassembled WGS sequence"/>
</dbReference>
<dbReference type="InterPro" id="IPR017441">
    <property type="entry name" value="Protein_kinase_ATP_BS"/>
</dbReference>
<organism evidence="18 19">
    <name type="scientific">Olea europaea subsp. europaea</name>
    <dbReference type="NCBI Taxonomy" id="158383"/>
    <lineage>
        <taxon>Eukaryota</taxon>
        <taxon>Viridiplantae</taxon>
        <taxon>Streptophyta</taxon>
        <taxon>Embryophyta</taxon>
        <taxon>Tracheophyta</taxon>
        <taxon>Spermatophyta</taxon>
        <taxon>Magnoliopsida</taxon>
        <taxon>eudicotyledons</taxon>
        <taxon>Gunneridae</taxon>
        <taxon>Pentapetalae</taxon>
        <taxon>asterids</taxon>
        <taxon>lamiids</taxon>
        <taxon>Lamiales</taxon>
        <taxon>Oleaceae</taxon>
        <taxon>Oleeae</taxon>
        <taxon>Olea</taxon>
    </lineage>
</organism>
<comment type="catalytic activity">
    <reaction evidence="13">
        <text>L-threonyl-[protein] + ATP = O-phospho-L-threonyl-[protein] + ADP + H(+)</text>
        <dbReference type="Rhea" id="RHEA:46608"/>
        <dbReference type="Rhea" id="RHEA-COMP:11060"/>
        <dbReference type="Rhea" id="RHEA-COMP:11605"/>
        <dbReference type="ChEBI" id="CHEBI:15378"/>
        <dbReference type="ChEBI" id="CHEBI:30013"/>
        <dbReference type="ChEBI" id="CHEBI:30616"/>
        <dbReference type="ChEBI" id="CHEBI:61977"/>
        <dbReference type="ChEBI" id="CHEBI:456216"/>
        <dbReference type="EC" id="2.7.11.1"/>
    </reaction>
</comment>
<evidence type="ECO:0000256" key="7">
    <source>
        <dbReference type="ARBA" id="ARBA00022741"/>
    </source>
</evidence>
<dbReference type="Pfam" id="PF00069">
    <property type="entry name" value="Pkinase"/>
    <property type="match status" value="1"/>
</dbReference>
<feature type="binding site" evidence="15">
    <location>
        <position position="369"/>
    </location>
    <ligand>
        <name>ATP</name>
        <dbReference type="ChEBI" id="CHEBI:30616"/>
    </ligand>
</feature>
<keyword evidence="19" id="KW-1185">Reference proteome</keyword>
<evidence type="ECO:0000256" key="6">
    <source>
        <dbReference type="ARBA" id="ARBA00022729"/>
    </source>
</evidence>
<dbReference type="GO" id="GO:0030247">
    <property type="term" value="F:polysaccharide binding"/>
    <property type="evidence" value="ECO:0007669"/>
    <property type="project" value="InterPro"/>
</dbReference>
<comment type="catalytic activity">
    <reaction evidence="14">
        <text>L-seryl-[protein] + ATP = O-phospho-L-seryl-[protein] + ADP + H(+)</text>
        <dbReference type="Rhea" id="RHEA:17989"/>
        <dbReference type="Rhea" id="RHEA-COMP:9863"/>
        <dbReference type="Rhea" id="RHEA-COMP:11604"/>
        <dbReference type="ChEBI" id="CHEBI:15378"/>
        <dbReference type="ChEBI" id="CHEBI:29999"/>
        <dbReference type="ChEBI" id="CHEBI:30616"/>
        <dbReference type="ChEBI" id="CHEBI:83421"/>
        <dbReference type="ChEBI" id="CHEBI:456216"/>
        <dbReference type="EC" id="2.7.11.1"/>
    </reaction>
</comment>
<evidence type="ECO:0000256" key="9">
    <source>
        <dbReference type="ARBA" id="ARBA00022840"/>
    </source>
</evidence>
<keyword evidence="12" id="KW-0325">Glycoprotein</keyword>
<dbReference type="PROSITE" id="PS50011">
    <property type="entry name" value="PROTEIN_KINASE_DOM"/>
    <property type="match status" value="1"/>
</dbReference>
<dbReference type="Pfam" id="PF14380">
    <property type="entry name" value="WAK_assoc"/>
    <property type="match status" value="1"/>
</dbReference>
<dbReference type="InterPro" id="IPR032872">
    <property type="entry name" value="WAK_assoc_C"/>
</dbReference>
<dbReference type="SMART" id="SM00220">
    <property type="entry name" value="S_TKc"/>
    <property type="match status" value="1"/>
</dbReference>
<dbReference type="InterPro" id="IPR008271">
    <property type="entry name" value="Ser/Thr_kinase_AS"/>
</dbReference>